<dbReference type="RefSeq" id="WP_250857591.1">
    <property type="nucleotide sequence ID" value="NZ_JAGSOJ010000001.1"/>
</dbReference>
<dbReference type="Proteomes" id="UP001056429">
    <property type="component" value="Unassembled WGS sequence"/>
</dbReference>
<protein>
    <submittedName>
        <fullName evidence="2">Uncharacterized protein</fullName>
    </submittedName>
</protein>
<evidence type="ECO:0000313" key="3">
    <source>
        <dbReference type="Proteomes" id="UP001056429"/>
    </source>
</evidence>
<evidence type="ECO:0000256" key="1">
    <source>
        <dbReference type="SAM" id="MobiDB-lite"/>
    </source>
</evidence>
<sequence length="49" mass="5890">MTDNRYGTRKTSNIDVARDDILKPRRNDRNEKNPPKYRNSKVEEIENIK</sequence>
<comment type="caution">
    <text evidence="2">The sequence shown here is derived from an EMBL/GenBank/DDBJ whole genome shotgun (WGS) entry which is preliminary data.</text>
</comment>
<gene>
    <name evidence="2" type="ORF">KDK92_03145</name>
</gene>
<proteinExistence type="predicted"/>
<dbReference type="AlphaFoldDB" id="A0A9J6NW50"/>
<dbReference type="EMBL" id="JAGSOJ010000001">
    <property type="protein sequence ID" value="MCM1988722.1"/>
    <property type="molecule type" value="Genomic_DNA"/>
</dbReference>
<name>A0A9J6NW50_9CLOT</name>
<reference evidence="2" key="2">
    <citation type="submission" date="2021-04" db="EMBL/GenBank/DDBJ databases">
        <authorList>
            <person name="Dong X."/>
        </authorList>
    </citation>
    <scope>NUCLEOTIDE SEQUENCE</scope>
    <source>
        <strain evidence="2">ZWT</strain>
    </source>
</reference>
<keyword evidence="3" id="KW-1185">Reference proteome</keyword>
<evidence type="ECO:0000313" key="2">
    <source>
        <dbReference type="EMBL" id="MCM1988722.1"/>
    </source>
</evidence>
<feature type="compositionally biased region" description="Polar residues" evidence="1">
    <location>
        <begin position="1"/>
        <end position="14"/>
    </location>
</feature>
<feature type="region of interest" description="Disordered" evidence="1">
    <location>
        <begin position="1"/>
        <end position="49"/>
    </location>
</feature>
<accession>A0A9J6NW50</accession>
<organism evidence="2 3">
    <name type="scientific">Oceanirhabdus seepicola</name>
    <dbReference type="NCBI Taxonomy" id="2828781"/>
    <lineage>
        <taxon>Bacteria</taxon>
        <taxon>Bacillati</taxon>
        <taxon>Bacillota</taxon>
        <taxon>Clostridia</taxon>
        <taxon>Eubacteriales</taxon>
        <taxon>Clostridiaceae</taxon>
        <taxon>Oceanirhabdus</taxon>
    </lineage>
</organism>
<feature type="compositionally biased region" description="Basic and acidic residues" evidence="1">
    <location>
        <begin position="16"/>
        <end position="49"/>
    </location>
</feature>
<reference evidence="2" key="1">
    <citation type="journal article" date="2021" name="mSystems">
        <title>Bacteria and Archaea Synergistically Convert Glycine Betaine to Biogenic Methane in the Formosa Cold Seep of the South China Sea.</title>
        <authorList>
            <person name="Li L."/>
            <person name="Zhang W."/>
            <person name="Zhang S."/>
            <person name="Song L."/>
            <person name="Sun Q."/>
            <person name="Zhang H."/>
            <person name="Xiang H."/>
            <person name="Dong X."/>
        </authorList>
    </citation>
    <scope>NUCLEOTIDE SEQUENCE</scope>
    <source>
        <strain evidence="2">ZWT</strain>
    </source>
</reference>